<keyword evidence="6 10" id="KW-0735">Signal-anchor</keyword>
<comment type="subcellular location">
    <subcellularLocation>
        <location evidence="1 10">Golgi apparatus membrane</location>
        <topology evidence="1 10">Single-pass type II membrane protein</topology>
    </subcellularLocation>
</comment>
<keyword evidence="9 10" id="KW-0472">Membrane</keyword>
<dbReference type="EC" id="2.4.1.-" evidence="10"/>
<comment type="similarity">
    <text evidence="2 10">Belongs to the glycosyltransferase 31 family.</text>
</comment>
<gene>
    <name evidence="11" type="ORF">SNE40_021406</name>
</gene>
<keyword evidence="7 10" id="KW-1133">Transmembrane helix</keyword>
<keyword evidence="4" id="KW-0808">Transferase</keyword>
<feature type="transmembrane region" description="Helical" evidence="10">
    <location>
        <begin position="12"/>
        <end position="30"/>
    </location>
</feature>
<keyword evidence="12" id="KW-1185">Reference proteome</keyword>
<evidence type="ECO:0000256" key="5">
    <source>
        <dbReference type="ARBA" id="ARBA00022692"/>
    </source>
</evidence>
<evidence type="ECO:0000256" key="4">
    <source>
        <dbReference type="ARBA" id="ARBA00022679"/>
    </source>
</evidence>
<dbReference type="PANTHER" id="PTHR11214">
    <property type="entry name" value="BETA-1,3-N-ACETYLGLUCOSAMINYLTRANSFERASE"/>
    <property type="match status" value="1"/>
</dbReference>
<dbReference type="GO" id="GO:0016758">
    <property type="term" value="F:hexosyltransferase activity"/>
    <property type="evidence" value="ECO:0007669"/>
    <property type="project" value="InterPro"/>
</dbReference>
<dbReference type="InterPro" id="IPR002659">
    <property type="entry name" value="Glyco_trans_31"/>
</dbReference>
<keyword evidence="3 10" id="KW-0328">Glycosyltransferase</keyword>
<keyword evidence="8 10" id="KW-0333">Golgi apparatus</keyword>
<dbReference type="AlphaFoldDB" id="A0AAN8IZ23"/>
<dbReference type="Gene3D" id="3.90.550.50">
    <property type="match status" value="1"/>
</dbReference>
<reference evidence="11 12" key="1">
    <citation type="submission" date="2024-01" db="EMBL/GenBank/DDBJ databases">
        <title>The genome of the rayed Mediterranean limpet Patella caerulea (Linnaeus, 1758).</title>
        <authorList>
            <person name="Anh-Thu Weber A."/>
            <person name="Halstead-Nussloch G."/>
        </authorList>
    </citation>
    <scope>NUCLEOTIDE SEQUENCE [LARGE SCALE GENOMIC DNA]</scope>
    <source>
        <strain evidence="11">AATW-2023a</strain>
        <tissue evidence="11">Whole specimen</tissue>
    </source>
</reference>
<evidence type="ECO:0000256" key="8">
    <source>
        <dbReference type="ARBA" id="ARBA00023034"/>
    </source>
</evidence>
<dbReference type="Proteomes" id="UP001347796">
    <property type="component" value="Unassembled WGS sequence"/>
</dbReference>
<evidence type="ECO:0000256" key="10">
    <source>
        <dbReference type="RuleBase" id="RU363063"/>
    </source>
</evidence>
<proteinExistence type="inferred from homology"/>
<evidence type="ECO:0000313" key="12">
    <source>
        <dbReference type="Proteomes" id="UP001347796"/>
    </source>
</evidence>
<evidence type="ECO:0000256" key="3">
    <source>
        <dbReference type="ARBA" id="ARBA00022676"/>
    </source>
</evidence>
<keyword evidence="5 10" id="KW-0812">Transmembrane</keyword>
<sequence length="456" mass="52365">MKWKARRCVMRYLKVTSIIFIIILYSSIVYQKTLENTADYTILKSAASIRWHQKHPQLLKSRDNKSSLTNAADSRFHHYTPEASKNAKTKVYHRNSSTKFYRNVSSAKTIFSKNTQNMSPSKISILQNANISSSGVKLSKYLSTPASKTKLSKKLNITSIDIKLPKNPIFSGDYILNNVSICPETTRIMVVILVHTSPDHFIRRQNIRSSFGSRKLFRPVEVRIVFLLGRVKKQETQNLILKEHRTYGDSVQGAFVDDYKNLTYKGVMGLHWVSNFCRNVKYVIKMDDDVAFDMWRFLGHFSSRDFSRTLYCGGGVRGHVRRTGKWSVPENKFRGYKRYPFRYCYGFVVIISSDMISKLYQASSTVPFFWIDDVYLYGMLPLAVGNVNIIRASGHLNLLPRMDGLKCLQDKGVECPLLAVTVSEETFNITWSLIQQRNSQLHLTVGKTTSNNHITI</sequence>
<evidence type="ECO:0000256" key="9">
    <source>
        <dbReference type="ARBA" id="ARBA00023136"/>
    </source>
</evidence>
<dbReference type="PANTHER" id="PTHR11214:SF364">
    <property type="entry name" value="HEXOSYLTRANSFERASE"/>
    <property type="match status" value="1"/>
</dbReference>
<dbReference type="GO" id="GO:0000139">
    <property type="term" value="C:Golgi membrane"/>
    <property type="evidence" value="ECO:0007669"/>
    <property type="project" value="UniProtKB-SubCell"/>
</dbReference>
<comment type="caution">
    <text evidence="11">The sequence shown here is derived from an EMBL/GenBank/DDBJ whole genome shotgun (WGS) entry which is preliminary data.</text>
</comment>
<dbReference type="EMBL" id="JAZGQO010000018">
    <property type="protein sequence ID" value="KAK6167359.1"/>
    <property type="molecule type" value="Genomic_DNA"/>
</dbReference>
<name>A0AAN8IZ23_PATCE</name>
<protein>
    <recommendedName>
        <fullName evidence="10">Hexosyltransferase</fullName>
        <ecNumber evidence="10">2.4.1.-</ecNumber>
    </recommendedName>
</protein>
<dbReference type="GO" id="GO:0006493">
    <property type="term" value="P:protein O-linked glycosylation"/>
    <property type="evidence" value="ECO:0007669"/>
    <property type="project" value="TreeGrafter"/>
</dbReference>
<accession>A0AAN8IZ23</accession>
<dbReference type="Pfam" id="PF01762">
    <property type="entry name" value="Galactosyl_T"/>
    <property type="match status" value="1"/>
</dbReference>
<evidence type="ECO:0000256" key="6">
    <source>
        <dbReference type="ARBA" id="ARBA00022968"/>
    </source>
</evidence>
<evidence type="ECO:0000256" key="2">
    <source>
        <dbReference type="ARBA" id="ARBA00008661"/>
    </source>
</evidence>
<evidence type="ECO:0000256" key="1">
    <source>
        <dbReference type="ARBA" id="ARBA00004323"/>
    </source>
</evidence>
<organism evidence="11 12">
    <name type="scientific">Patella caerulea</name>
    <name type="common">Rayed Mediterranean limpet</name>
    <dbReference type="NCBI Taxonomy" id="87958"/>
    <lineage>
        <taxon>Eukaryota</taxon>
        <taxon>Metazoa</taxon>
        <taxon>Spiralia</taxon>
        <taxon>Lophotrochozoa</taxon>
        <taxon>Mollusca</taxon>
        <taxon>Gastropoda</taxon>
        <taxon>Patellogastropoda</taxon>
        <taxon>Patelloidea</taxon>
        <taxon>Patellidae</taxon>
        <taxon>Patella</taxon>
    </lineage>
</organism>
<evidence type="ECO:0000313" key="11">
    <source>
        <dbReference type="EMBL" id="KAK6167359.1"/>
    </source>
</evidence>
<evidence type="ECO:0000256" key="7">
    <source>
        <dbReference type="ARBA" id="ARBA00022989"/>
    </source>
</evidence>